<dbReference type="PROSITE" id="PS50885">
    <property type="entry name" value="HAMP"/>
    <property type="match status" value="1"/>
</dbReference>
<comment type="subcellular location">
    <subcellularLocation>
        <location evidence="2">Membrane</location>
    </subcellularLocation>
</comment>
<name>A0ABX7P263_9BACT</name>
<feature type="compositionally biased region" description="Basic and acidic residues" evidence="8">
    <location>
        <begin position="477"/>
        <end position="490"/>
    </location>
</feature>
<dbReference type="Pfam" id="PF17152">
    <property type="entry name" value="CHASE8"/>
    <property type="match status" value="1"/>
</dbReference>
<keyword evidence="9" id="KW-0472">Membrane</keyword>
<dbReference type="SUPFAM" id="SSF55874">
    <property type="entry name" value="ATPase domain of HSP90 chaperone/DNA topoisomerase II/histidine kinase"/>
    <property type="match status" value="1"/>
</dbReference>
<feature type="transmembrane region" description="Helical" evidence="9">
    <location>
        <begin position="159"/>
        <end position="182"/>
    </location>
</feature>
<proteinExistence type="predicted"/>
<dbReference type="CDD" id="cd00082">
    <property type="entry name" value="HisKA"/>
    <property type="match status" value="1"/>
</dbReference>
<dbReference type="Pfam" id="PF02518">
    <property type="entry name" value="HATPase_c"/>
    <property type="match status" value="1"/>
</dbReference>
<gene>
    <name evidence="12" type="ORF">JY651_05805</name>
</gene>
<dbReference type="PANTHER" id="PTHR43711">
    <property type="entry name" value="TWO-COMPONENT HISTIDINE KINASE"/>
    <property type="match status" value="1"/>
</dbReference>
<evidence type="ECO:0000259" key="11">
    <source>
        <dbReference type="PROSITE" id="PS50885"/>
    </source>
</evidence>
<dbReference type="InterPro" id="IPR003661">
    <property type="entry name" value="HisK_dim/P_dom"/>
</dbReference>
<keyword evidence="9" id="KW-0812">Transmembrane</keyword>
<dbReference type="CDD" id="cd00075">
    <property type="entry name" value="HATPase"/>
    <property type="match status" value="1"/>
</dbReference>
<dbReference type="Gene3D" id="3.30.565.10">
    <property type="entry name" value="Histidine kinase-like ATPase, C-terminal domain"/>
    <property type="match status" value="1"/>
</dbReference>
<evidence type="ECO:0000256" key="7">
    <source>
        <dbReference type="ARBA" id="ARBA00023012"/>
    </source>
</evidence>
<dbReference type="PRINTS" id="PR00344">
    <property type="entry name" value="BCTRLSENSOR"/>
</dbReference>
<dbReference type="CDD" id="cd06225">
    <property type="entry name" value="HAMP"/>
    <property type="match status" value="1"/>
</dbReference>
<dbReference type="SMART" id="SM00387">
    <property type="entry name" value="HATPase_c"/>
    <property type="match status" value="1"/>
</dbReference>
<dbReference type="InterPro" id="IPR003594">
    <property type="entry name" value="HATPase_dom"/>
</dbReference>
<dbReference type="SMART" id="SM00388">
    <property type="entry name" value="HisKA"/>
    <property type="match status" value="1"/>
</dbReference>
<dbReference type="InterPro" id="IPR005467">
    <property type="entry name" value="His_kinase_dom"/>
</dbReference>
<evidence type="ECO:0000256" key="1">
    <source>
        <dbReference type="ARBA" id="ARBA00000085"/>
    </source>
</evidence>
<dbReference type="InterPro" id="IPR003660">
    <property type="entry name" value="HAMP_dom"/>
</dbReference>
<evidence type="ECO:0000313" key="12">
    <source>
        <dbReference type="EMBL" id="QSQ24466.1"/>
    </source>
</evidence>
<evidence type="ECO:0000256" key="5">
    <source>
        <dbReference type="ARBA" id="ARBA00022679"/>
    </source>
</evidence>
<evidence type="ECO:0000256" key="6">
    <source>
        <dbReference type="ARBA" id="ARBA00022777"/>
    </source>
</evidence>
<dbReference type="InterPro" id="IPR004358">
    <property type="entry name" value="Sig_transdc_His_kin-like_C"/>
</dbReference>
<evidence type="ECO:0000256" key="8">
    <source>
        <dbReference type="SAM" id="MobiDB-lite"/>
    </source>
</evidence>
<reference evidence="12 13" key="1">
    <citation type="submission" date="2021-02" db="EMBL/GenBank/DDBJ databases">
        <title>De Novo genome assembly of isolated myxobacteria.</title>
        <authorList>
            <person name="Stevens D.C."/>
        </authorList>
    </citation>
    <scope>NUCLEOTIDE SEQUENCE [LARGE SCALE GENOMIC DNA]</scope>
    <source>
        <strain evidence="13">SCPEA02</strain>
    </source>
</reference>
<dbReference type="InterPro" id="IPR033417">
    <property type="entry name" value="CHASE8"/>
</dbReference>
<dbReference type="RefSeq" id="WP_206726029.1">
    <property type="nucleotide sequence ID" value="NZ_CP071090.1"/>
</dbReference>
<dbReference type="InterPro" id="IPR036890">
    <property type="entry name" value="HATPase_C_sf"/>
</dbReference>
<accession>A0ABX7P263</accession>
<dbReference type="SUPFAM" id="SSF158472">
    <property type="entry name" value="HAMP domain-like"/>
    <property type="match status" value="1"/>
</dbReference>
<evidence type="ECO:0000256" key="4">
    <source>
        <dbReference type="ARBA" id="ARBA00022553"/>
    </source>
</evidence>
<feature type="domain" description="Histidine kinase" evidence="10">
    <location>
        <begin position="252"/>
        <end position="472"/>
    </location>
</feature>
<evidence type="ECO:0000259" key="10">
    <source>
        <dbReference type="PROSITE" id="PS50109"/>
    </source>
</evidence>
<keyword evidence="6" id="KW-0418">Kinase</keyword>
<evidence type="ECO:0000256" key="3">
    <source>
        <dbReference type="ARBA" id="ARBA00012438"/>
    </source>
</evidence>
<organism evidence="12 13">
    <name type="scientific">Pyxidicoccus parkwayensis</name>
    <dbReference type="NCBI Taxonomy" id="2813578"/>
    <lineage>
        <taxon>Bacteria</taxon>
        <taxon>Pseudomonadati</taxon>
        <taxon>Myxococcota</taxon>
        <taxon>Myxococcia</taxon>
        <taxon>Myxococcales</taxon>
        <taxon>Cystobacterineae</taxon>
        <taxon>Myxococcaceae</taxon>
        <taxon>Pyxidicoccus</taxon>
    </lineage>
</organism>
<feature type="region of interest" description="Disordered" evidence="8">
    <location>
        <begin position="471"/>
        <end position="490"/>
    </location>
</feature>
<protein>
    <recommendedName>
        <fullName evidence="3">histidine kinase</fullName>
        <ecNumber evidence="3">2.7.13.3</ecNumber>
    </recommendedName>
</protein>
<dbReference type="Pfam" id="PF00512">
    <property type="entry name" value="HisKA"/>
    <property type="match status" value="1"/>
</dbReference>
<keyword evidence="13" id="KW-1185">Reference proteome</keyword>
<dbReference type="InterPro" id="IPR050736">
    <property type="entry name" value="Sensor_HK_Regulatory"/>
</dbReference>
<evidence type="ECO:0000313" key="13">
    <source>
        <dbReference type="Proteomes" id="UP000662747"/>
    </source>
</evidence>
<sequence>MKYWESLSLRSKLTVLLFIGLLVPMGTGLGIVAVRDIRSFREDLISTTSLAAAVASEYSAAALAFQDEVAARQTLVRLASLPELEFATIQDARGHLLASYRRPGVPGGVPLPVVPVEGRWVRLDARHLNVIQPVIHEGVRYGSLRVQASAVPLQARINAYLLGILVVAVGVAGLSLGLAFLLQRLITRRILALAEVARVVAEKGDYSVRARKVSDDEIGFLADTFNTMLVEVGRRQREAQEAIRVREEFLSIASHELRTPLTPLKLEVQSLTRAAARGTLSDQGTGLLQRDLGLIGKQLRRLETLIYNLLDVSRITSGKLQLDLEEVDLVALLQEAIQRLSEECRTSQTVISLEVEQPVVGRWDPARLDQVLSNLLGNALKYGAGRPIEVGVGQRDGTAWLSVRDHGVGIAEEDQARIFDRFERAVSVRHYGGLGLGLYIAQSIAASHGGRIRVESQQGAGATFIVELPVEGPPWEGSRDVEADASHPTH</sequence>
<evidence type="ECO:0000256" key="9">
    <source>
        <dbReference type="SAM" id="Phobius"/>
    </source>
</evidence>
<keyword evidence="4" id="KW-0597">Phosphoprotein</keyword>
<comment type="catalytic activity">
    <reaction evidence="1">
        <text>ATP + protein L-histidine = ADP + protein N-phospho-L-histidine.</text>
        <dbReference type="EC" id="2.7.13.3"/>
    </reaction>
</comment>
<dbReference type="Pfam" id="PF00672">
    <property type="entry name" value="HAMP"/>
    <property type="match status" value="1"/>
</dbReference>
<dbReference type="EC" id="2.7.13.3" evidence="3"/>
<keyword evidence="5" id="KW-0808">Transferase</keyword>
<dbReference type="Gene3D" id="6.10.340.10">
    <property type="match status" value="1"/>
</dbReference>
<feature type="domain" description="HAMP" evidence="11">
    <location>
        <begin position="184"/>
        <end position="237"/>
    </location>
</feature>
<dbReference type="EMBL" id="CP071090">
    <property type="protein sequence ID" value="QSQ24466.1"/>
    <property type="molecule type" value="Genomic_DNA"/>
</dbReference>
<keyword evidence="9" id="KW-1133">Transmembrane helix</keyword>
<dbReference type="PANTHER" id="PTHR43711:SF1">
    <property type="entry name" value="HISTIDINE KINASE 1"/>
    <property type="match status" value="1"/>
</dbReference>
<dbReference type="PROSITE" id="PS50109">
    <property type="entry name" value="HIS_KIN"/>
    <property type="match status" value="1"/>
</dbReference>
<dbReference type="SUPFAM" id="SSF47384">
    <property type="entry name" value="Homodimeric domain of signal transducing histidine kinase"/>
    <property type="match status" value="1"/>
</dbReference>
<dbReference type="InterPro" id="IPR036097">
    <property type="entry name" value="HisK_dim/P_sf"/>
</dbReference>
<dbReference type="Gene3D" id="1.10.287.130">
    <property type="match status" value="1"/>
</dbReference>
<dbReference type="Proteomes" id="UP000662747">
    <property type="component" value="Chromosome"/>
</dbReference>
<dbReference type="SMART" id="SM00304">
    <property type="entry name" value="HAMP"/>
    <property type="match status" value="1"/>
</dbReference>
<keyword evidence="7" id="KW-0902">Two-component regulatory system</keyword>
<evidence type="ECO:0000256" key="2">
    <source>
        <dbReference type="ARBA" id="ARBA00004370"/>
    </source>
</evidence>